<organism evidence="3 4">
    <name type="scientific">Forsythia ovata</name>
    <dbReference type="NCBI Taxonomy" id="205694"/>
    <lineage>
        <taxon>Eukaryota</taxon>
        <taxon>Viridiplantae</taxon>
        <taxon>Streptophyta</taxon>
        <taxon>Embryophyta</taxon>
        <taxon>Tracheophyta</taxon>
        <taxon>Spermatophyta</taxon>
        <taxon>Magnoliopsida</taxon>
        <taxon>eudicotyledons</taxon>
        <taxon>Gunneridae</taxon>
        <taxon>Pentapetalae</taxon>
        <taxon>asterids</taxon>
        <taxon>lamiids</taxon>
        <taxon>Lamiales</taxon>
        <taxon>Oleaceae</taxon>
        <taxon>Forsythieae</taxon>
        <taxon>Forsythia</taxon>
    </lineage>
</organism>
<protein>
    <submittedName>
        <fullName evidence="3">ARM repeat superfamily protein</fullName>
    </submittedName>
</protein>
<dbReference type="EMBL" id="JBFOLJ010000012">
    <property type="protein sequence ID" value="KAL2487564.1"/>
    <property type="molecule type" value="Genomic_DNA"/>
</dbReference>
<reference evidence="4" key="1">
    <citation type="submission" date="2024-07" db="EMBL/GenBank/DDBJ databases">
        <title>Two chromosome-level genome assemblies of Korean endemic species Abeliophyllum distichum and Forsythia ovata (Oleaceae).</title>
        <authorList>
            <person name="Jang H."/>
        </authorList>
    </citation>
    <scope>NUCLEOTIDE SEQUENCE [LARGE SCALE GENOMIC DNA]</scope>
</reference>
<evidence type="ECO:0000259" key="2">
    <source>
        <dbReference type="Pfam" id="PF25772"/>
    </source>
</evidence>
<proteinExistence type="predicted"/>
<keyword evidence="4" id="KW-1185">Reference proteome</keyword>
<comment type="caution">
    <text evidence="3">The sequence shown here is derived from an EMBL/GenBank/DDBJ whole genome shotgun (WGS) entry which is preliminary data.</text>
</comment>
<dbReference type="PANTHER" id="PTHR48445">
    <property type="entry name" value="OS02G0782100 PROTEIN"/>
    <property type="match status" value="1"/>
</dbReference>
<name>A0ABD1RGK5_9LAMI</name>
<dbReference type="AlphaFoldDB" id="A0ABD1RGK5"/>
<dbReference type="Pfam" id="PF25772">
    <property type="entry name" value="HEAT_RRP12_N"/>
    <property type="match status" value="1"/>
</dbReference>
<dbReference type="InterPro" id="IPR012978">
    <property type="entry name" value="HEAT_RRP12"/>
</dbReference>
<gene>
    <name evidence="3" type="ORF">Fot_40856</name>
</gene>
<dbReference type="Pfam" id="PF08161">
    <property type="entry name" value="RRP12_HEAT"/>
    <property type="match status" value="1"/>
</dbReference>
<dbReference type="Proteomes" id="UP001604277">
    <property type="component" value="Unassembled WGS sequence"/>
</dbReference>
<evidence type="ECO:0000313" key="3">
    <source>
        <dbReference type="EMBL" id="KAL2487564.1"/>
    </source>
</evidence>
<feature type="domain" description="RRP12 N-terminal HEAT" evidence="2">
    <location>
        <begin position="51"/>
        <end position="143"/>
    </location>
</feature>
<dbReference type="PANTHER" id="PTHR48445:SF1">
    <property type="entry name" value="OS02G0782100 PROTEIN"/>
    <property type="match status" value="1"/>
</dbReference>
<sequence>MQIDVFDTYYFVAGIYSIYFFKGTLESLAELLKLPDEDFPFTKHLSPVLAALLANASEAVTNVFERFHFLDGGSNAKASEIHKGALKFLYVLDALKFCLPYMYLNSSGNILKSFKSLLMMMKPLVTRRIIDGLNDLCLHPFREVSIEILLDFLCLLITSVFANDSSSDSMTFTIRLLDSGMKRVYSLNRQICVVKLPGVFSALKVAQVFGAITWCYGSETFLNLLPLKLEAQNLSEANLWLFPILKRYVVDANLSFFTKSILPMVSVIKRKSTMNKKILEGKVDIPEERAIALYALQVVDANLHVLRSSARELLSVLFDVFMKSSEDIIRLLQNTIGELASISDKEVVTRIFNRTIKKLLKVTHVAVKSGTSRNSNVMQVDDSSSEGLLAKTKLVA</sequence>
<evidence type="ECO:0000259" key="1">
    <source>
        <dbReference type="Pfam" id="PF08161"/>
    </source>
</evidence>
<accession>A0ABD1RGK5</accession>
<evidence type="ECO:0000313" key="4">
    <source>
        <dbReference type="Proteomes" id="UP001604277"/>
    </source>
</evidence>
<dbReference type="InterPro" id="IPR057860">
    <property type="entry name" value="HEAT_RRP12_N"/>
</dbReference>
<feature type="domain" description="RRP12 HEAT" evidence="1">
    <location>
        <begin position="205"/>
        <end position="275"/>
    </location>
</feature>